<dbReference type="OrthoDB" id="7060232at2"/>
<comment type="similarity">
    <text evidence="1">Belongs to the PspA/Vipp/IM30 family.</text>
</comment>
<evidence type="ECO:0000313" key="3">
    <source>
        <dbReference type="EMBL" id="PPE73841.1"/>
    </source>
</evidence>
<dbReference type="AlphaFoldDB" id="A0A2S5TFR4"/>
<sequence>MPSLLHRIRSLVTAQAHHQIDGIENPQVMAAQVLRELGDDLQQSNQALVVSLGAEKQLQRQRETAGAEAADWEQKAERLLQSGDEIRARGALERAVQARSRSQALETPLAAAQRATARLREQVQRLKAELETAHGRAAVINANQTAATALGSAARASDRYTRAMDRAQQMDRLSQKASRYESEAEAAAELLNEDGRFEREVAQVDLAAAVDARLAELKARLAGRTAVPDN</sequence>
<accession>A0A2S5TFR4</accession>
<reference evidence="3 4" key="1">
    <citation type="submission" date="2018-02" db="EMBL/GenBank/DDBJ databases">
        <title>Genome sequencing of Solimonas sp. HR-BB.</title>
        <authorList>
            <person name="Lee Y."/>
            <person name="Jeon C.O."/>
        </authorList>
    </citation>
    <scope>NUCLEOTIDE SEQUENCE [LARGE SCALE GENOMIC DNA]</scope>
    <source>
        <strain evidence="3 4">HR-BB</strain>
    </source>
</reference>
<keyword evidence="2" id="KW-0175">Coiled coil</keyword>
<dbReference type="PANTHER" id="PTHR31088:SF6">
    <property type="entry name" value="PHAGE SHOCK PROTEIN A"/>
    <property type="match status" value="1"/>
</dbReference>
<evidence type="ECO:0008006" key="5">
    <source>
        <dbReference type="Google" id="ProtNLM"/>
    </source>
</evidence>
<protein>
    <recommendedName>
        <fullName evidence="5">Phage shock protein A</fullName>
    </recommendedName>
</protein>
<evidence type="ECO:0000256" key="2">
    <source>
        <dbReference type="SAM" id="Coils"/>
    </source>
</evidence>
<comment type="caution">
    <text evidence="3">The sequence shown here is derived from an EMBL/GenBank/DDBJ whole genome shotgun (WGS) entry which is preliminary data.</text>
</comment>
<evidence type="ECO:0000313" key="4">
    <source>
        <dbReference type="Proteomes" id="UP000238220"/>
    </source>
</evidence>
<dbReference type="EMBL" id="PSNW01000005">
    <property type="protein sequence ID" value="PPE73841.1"/>
    <property type="molecule type" value="Genomic_DNA"/>
</dbReference>
<proteinExistence type="inferred from homology"/>
<dbReference type="PANTHER" id="PTHR31088">
    <property type="entry name" value="MEMBRANE-ASSOCIATED PROTEIN VIPP1, CHLOROPLASTIC"/>
    <property type="match status" value="1"/>
</dbReference>
<name>A0A2S5TFR4_9GAMM</name>
<feature type="coiled-coil region" evidence="2">
    <location>
        <begin position="109"/>
        <end position="136"/>
    </location>
</feature>
<evidence type="ECO:0000256" key="1">
    <source>
        <dbReference type="ARBA" id="ARBA00043985"/>
    </source>
</evidence>
<organism evidence="3 4">
    <name type="scientific">Solimonas fluminis</name>
    <dbReference type="NCBI Taxonomy" id="2086571"/>
    <lineage>
        <taxon>Bacteria</taxon>
        <taxon>Pseudomonadati</taxon>
        <taxon>Pseudomonadota</taxon>
        <taxon>Gammaproteobacteria</taxon>
        <taxon>Nevskiales</taxon>
        <taxon>Nevskiaceae</taxon>
        <taxon>Solimonas</taxon>
    </lineage>
</organism>
<gene>
    <name evidence="3" type="ORF">C3942_10575</name>
</gene>
<dbReference type="RefSeq" id="WP_104230356.1">
    <property type="nucleotide sequence ID" value="NZ_PSNW01000005.1"/>
</dbReference>
<dbReference type="Pfam" id="PF04012">
    <property type="entry name" value="PspA_IM30"/>
    <property type="match status" value="1"/>
</dbReference>
<keyword evidence="4" id="KW-1185">Reference proteome</keyword>
<dbReference type="Proteomes" id="UP000238220">
    <property type="component" value="Unassembled WGS sequence"/>
</dbReference>
<dbReference type="InterPro" id="IPR007157">
    <property type="entry name" value="PspA_VIPP1"/>
</dbReference>